<dbReference type="InterPro" id="IPR013083">
    <property type="entry name" value="Znf_RING/FYVE/PHD"/>
</dbReference>
<dbReference type="GO" id="GO:0061630">
    <property type="term" value="F:ubiquitin protein ligase activity"/>
    <property type="evidence" value="ECO:0007669"/>
    <property type="project" value="TreeGrafter"/>
</dbReference>
<feature type="domain" description="RING-type" evidence="4">
    <location>
        <begin position="290"/>
        <end position="311"/>
    </location>
</feature>
<dbReference type="CDD" id="cd12437">
    <property type="entry name" value="RRM_BRAP2_like"/>
    <property type="match status" value="1"/>
</dbReference>
<protein>
    <recommendedName>
        <fullName evidence="8">BRCA1-associated protein</fullName>
    </recommendedName>
</protein>
<dbReference type="AlphaFoldDB" id="A0A2V0PEC4"/>
<dbReference type="Proteomes" id="UP000247498">
    <property type="component" value="Unassembled WGS sequence"/>
</dbReference>
<dbReference type="InterPro" id="IPR011422">
    <property type="entry name" value="BRAP2/ETP1_RRM"/>
</dbReference>
<dbReference type="PANTHER" id="PTHR24007:SF7">
    <property type="entry name" value="BRCA1-ASSOCIATED PROTEIN"/>
    <property type="match status" value="1"/>
</dbReference>
<feature type="coiled-coil region" evidence="2">
    <location>
        <begin position="498"/>
        <end position="595"/>
    </location>
</feature>
<comment type="caution">
    <text evidence="6">The sequence shown here is derived from an EMBL/GenBank/DDBJ whole genome shotgun (WGS) entry which is preliminary data.</text>
</comment>
<feature type="compositionally biased region" description="Gly residues" evidence="3">
    <location>
        <begin position="85"/>
        <end position="123"/>
    </location>
</feature>
<feature type="compositionally biased region" description="Low complexity" evidence="3">
    <location>
        <begin position="620"/>
        <end position="630"/>
    </location>
</feature>
<dbReference type="InterPro" id="IPR001607">
    <property type="entry name" value="Znf_UBP"/>
</dbReference>
<dbReference type="PROSITE" id="PS50271">
    <property type="entry name" value="ZF_UBP"/>
    <property type="match status" value="1"/>
</dbReference>
<evidence type="ECO:0000259" key="4">
    <source>
        <dbReference type="PROSITE" id="PS50089"/>
    </source>
</evidence>
<dbReference type="STRING" id="307507.A0A2V0PEC4"/>
<dbReference type="GO" id="GO:0005737">
    <property type="term" value="C:cytoplasm"/>
    <property type="evidence" value="ECO:0007669"/>
    <property type="project" value="TreeGrafter"/>
</dbReference>
<sequence length="640" mass="64709">MYAIKVEVEGRGGGGADDADSDDERYAEAFAPPAGDLACVTFSAGNPRVEHVAGIVHLYRQIEAAHAGGGGGGGGGYGSCSTSGAGGGSNGGEGGSGGGGSGGGGSGGGGSGGGGSGGGGSGGSRSYLQAAGGAAAQADQQQQQQQQQQREEHDSGRSTTLCCLAIPADMPVAGFCSFVGAYMRHVKRMRVLRREGAGQSVCMVLLTFDQQEQADGFLHDFNGQPFSSLEPEILCRLVYVRSVECVGGGGGGGDGEEELADGGGGGGGGGGGAATLRCWSPGARRGSSVCNHQFHGECLKAWGDTSCPVCRYCTFGGGASGATTRCATCGTGANLWICLICGHVGCGRYRSGHASEHWKASSHCYALELETQRVWDYAGDGYVHRLIQSKTDGKLVEVPSPAPTCGHQPRRRASGACGSAGAGGGGGGGGGGAGGAGYGAAPAGGSGGGCEVCEHDADLKDALAASKLDAIAFEYNHLLTSQLDSQRQYFEGLLERQRAELEARAAAAAAAAERAAGEGAAAAGGLREAERRRAALERKLAESQAAAAKLSEEREFLRSLNETLLANQKAYAEKLKAVEAAAAEKDAAVKDLQEQVRDLMVYIEAGRHVQSGGGGEELAEATLLPLPQQQGKGKRRPGRK</sequence>
<keyword evidence="1" id="KW-0862">Zinc</keyword>
<evidence type="ECO:0000256" key="1">
    <source>
        <dbReference type="PROSITE-ProRule" id="PRU00502"/>
    </source>
</evidence>
<dbReference type="EMBL" id="BDRX01000118">
    <property type="protein sequence ID" value="GBF98211.1"/>
    <property type="molecule type" value="Genomic_DNA"/>
</dbReference>
<keyword evidence="7" id="KW-1185">Reference proteome</keyword>
<dbReference type="Gene3D" id="3.30.70.330">
    <property type="match status" value="1"/>
</dbReference>
<organism evidence="6 7">
    <name type="scientific">Raphidocelis subcapitata</name>
    <dbReference type="NCBI Taxonomy" id="307507"/>
    <lineage>
        <taxon>Eukaryota</taxon>
        <taxon>Viridiplantae</taxon>
        <taxon>Chlorophyta</taxon>
        <taxon>core chlorophytes</taxon>
        <taxon>Chlorophyceae</taxon>
        <taxon>CS clade</taxon>
        <taxon>Sphaeropleales</taxon>
        <taxon>Selenastraceae</taxon>
        <taxon>Raphidocelis</taxon>
    </lineage>
</organism>
<keyword evidence="1" id="KW-0479">Metal-binding</keyword>
<dbReference type="InterPro" id="IPR001841">
    <property type="entry name" value="Znf_RING"/>
</dbReference>
<dbReference type="GO" id="GO:0007265">
    <property type="term" value="P:Ras protein signal transduction"/>
    <property type="evidence" value="ECO:0007669"/>
    <property type="project" value="TreeGrafter"/>
</dbReference>
<feature type="domain" description="UBP-type" evidence="5">
    <location>
        <begin position="305"/>
        <end position="402"/>
    </location>
</feature>
<dbReference type="InParanoid" id="A0A2V0PEC4"/>
<feature type="region of interest" description="Disordered" evidence="3">
    <location>
        <begin position="7"/>
        <end position="28"/>
    </location>
</feature>
<gene>
    <name evidence="6" type="ORF">Rsub_10711</name>
</gene>
<dbReference type="PROSITE" id="PS50089">
    <property type="entry name" value="ZF_RING_2"/>
    <property type="match status" value="1"/>
</dbReference>
<dbReference type="InterPro" id="IPR012677">
    <property type="entry name" value="Nucleotide-bd_a/b_plait_sf"/>
</dbReference>
<dbReference type="PANTHER" id="PTHR24007">
    <property type="entry name" value="BRCA1-ASSOCIATED PROTEIN"/>
    <property type="match status" value="1"/>
</dbReference>
<evidence type="ECO:0008006" key="8">
    <source>
        <dbReference type="Google" id="ProtNLM"/>
    </source>
</evidence>
<dbReference type="OrthoDB" id="273556at2759"/>
<dbReference type="Gene3D" id="3.30.40.10">
    <property type="entry name" value="Zinc/RING finger domain, C3HC4 (zinc finger)"/>
    <property type="match status" value="1"/>
</dbReference>
<dbReference type="FunCoup" id="A0A2V0PEC4">
    <property type="interactions" value="2019"/>
</dbReference>
<dbReference type="Pfam" id="PF02148">
    <property type="entry name" value="zf-UBP"/>
    <property type="match status" value="1"/>
</dbReference>
<feature type="region of interest" description="Disordered" evidence="3">
    <location>
        <begin position="85"/>
        <end position="156"/>
    </location>
</feature>
<evidence type="ECO:0000313" key="7">
    <source>
        <dbReference type="Proteomes" id="UP000247498"/>
    </source>
</evidence>
<dbReference type="GO" id="GO:0008270">
    <property type="term" value="F:zinc ion binding"/>
    <property type="evidence" value="ECO:0007669"/>
    <property type="project" value="UniProtKB-KW"/>
</dbReference>
<feature type="compositionally biased region" description="Low complexity" evidence="3">
    <location>
        <begin position="129"/>
        <end position="148"/>
    </location>
</feature>
<evidence type="ECO:0000259" key="5">
    <source>
        <dbReference type="PROSITE" id="PS50271"/>
    </source>
</evidence>
<accession>A0A2V0PEC4</accession>
<keyword evidence="2" id="KW-0175">Coiled coil</keyword>
<dbReference type="Pfam" id="PF07576">
    <property type="entry name" value="BRAP2"/>
    <property type="match status" value="1"/>
</dbReference>
<proteinExistence type="predicted"/>
<dbReference type="GO" id="GO:0016567">
    <property type="term" value="P:protein ubiquitination"/>
    <property type="evidence" value="ECO:0007669"/>
    <property type="project" value="TreeGrafter"/>
</dbReference>
<evidence type="ECO:0000256" key="2">
    <source>
        <dbReference type="SAM" id="Coils"/>
    </source>
</evidence>
<keyword evidence="1" id="KW-0863">Zinc-finger</keyword>
<dbReference type="SUPFAM" id="SSF57850">
    <property type="entry name" value="RING/U-box"/>
    <property type="match status" value="1"/>
</dbReference>
<evidence type="ECO:0000313" key="6">
    <source>
        <dbReference type="EMBL" id="GBF98211.1"/>
    </source>
</evidence>
<feature type="region of interest" description="Disordered" evidence="3">
    <location>
        <begin position="610"/>
        <end position="640"/>
    </location>
</feature>
<name>A0A2V0PEC4_9CHLO</name>
<dbReference type="SMART" id="SM00290">
    <property type="entry name" value="ZnF_UBP"/>
    <property type="match status" value="1"/>
</dbReference>
<evidence type="ECO:0000256" key="3">
    <source>
        <dbReference type="SAM" id="MobiDB-lite"/>
    </source>
</evidence>
<reference evidence="6 7" key="1">
    <citation type="journal article" date="2018" name="Sci. Rep.">
        <title>Raphidocelis subcapitata (=Pseudokirchneriella subcapitata) provides an insight into genome evolution and environmental adaptations in the Sphaeropleales.</title>
        <authorList>
            <person name="Suzuki S."/>
            <person name="Yamaguchi H."/>
            <person name="Nakajima N."/>
            <person name="Kawachi M."/>
        </authorList>
    </citation>
    <scope>NUCLEOTIDE SEQUENCE [LARGE SCALE GENOMIC DNA]</scope>
    <source>
        <strain evidence="6 7">NIES-35</strain>
    </source>
</reference>